<keyword evidence="2" id="KW-0812">Transmembrane</keyword>
<comment type="similarity">
    <text evidence="1">Belongs to the nematode receptor-like protein sre family.</text>
</comment>
<evidence type="ECO:0000313" key="3">
    <source>
        <dbReference type="EMBL" id="GMS90621.1"/>
    </source>
</evidence>
<dbReference type="PANTHER" id="PTHR23128">
    <property type="entry name" value="SERPENTINE RECEPTOR, CLASS E (EPSILON)-RELATED"/>
    <property type="match status" value="1"/>
</dbReference>
<dbReference type="GO" id="GO:0016020">
    <property type="term" value="C:membrane"/>
    <property type="evidence" value="ECO:0007669"/>
    <property type="project" value="InterPro"/>
</dbReference>
<dbReference type="AlphaFoldDB" id="A0AAV5TF07"/>
<organism evidence="3 4">
    <name type="scientific">Pristionchus entomophagus</name>
    <dbReference type="NCBI Taxonomy" id="358040"/>
    <lineage>
        <taxon>Eukaryota</taxon>
        <taxon>Metazoa</taxon>
        <taxon>Ecdysozoa</taxon>
        <taxon>Nematoda</taxon>
        <taxon>Chromadorea</taxon>
        <taxon>Rhabditida</taxon>
        <taxon>Rhabditina</taxon>
        <taxon>Diplogasteromorpha</taxon>
        <taxon>Diplogasteroidea</taxon>
        <taxon>Neodiplogasteridae</taxon>
        <taxon>Pristionchus</taxon>
    </lineage>
</organism>
<feature type="non-terminal residue" evidence="3">
    <location>
        <position position="136"/>
    </location>
</feature>
<dbReference type="PANTHER" id="PTHR23128:SF132">
    <property type="entry name" value="SERPENTINE RECEPTOR, CLASS E (EPSILON)-RELATED"/>
    <property type="match status" value="1"/>
</dbReference>
<evidence type="ECO:0000256" key="2">
    <source>
        <dbReference type="SAM" id="Phobius"/>
    </source>
</evidence>
<sequence>MNNRRIISVILISFAMFMAQYFTIHGIVENLITSCCIMIAFTMFIGSFSTMISLIIQWGNAKYEKRLEESNELYALSLKFQLRENFRAFRLLRRVSLISGIAVICMCIDLYLVIFIYEYNKNVSSLLGAAFDTIQA</sequence>
<keyword evidence="2" id="KW-0472">Membrane</keyword>
<evidence type="ECO:0000256" key="1">
    <source>
        <dbReference type="ARBA" id="ARBA00006803"/>
    </source>
</evidence>
<dbReference type="Proteomes" id="UP001432027">
    <property type="component" value="Unassembled WGS sequence"/>
</dbReference>
<dbReference type="EMBL" id="BTSX01000003">
    <property type="protein sequence ID" value="GMS90621.1"/>
    <property type="molecule type" value="Genomic_DNA"/>
</dbReference>
<feature type="transmembrane region" description="Helical" evidence="2">
    <location>
        <begin position="31"/>
        <end position="56"/>
    </location>
</feature>
<proteinExistence type="inferred from homology"/>
<evidence type="ECO:0008006" key="5">
    <source>
        <dbReference type="Google" id="ProtNLM"/>
    </source>
</evidence>
<keyword evidence="4" id="KW-1185">Reference proteome</keyword>
<evidence type="ECO:0000313" key="4">
    <source>
        <dbReference type="Proteomes" id="UP001432027"/>
    </source>
</evidence>
<reference evidence="3" key="1">
    <citation type="submission" date="2023-10" db="EMBL/GenBank/DDBJ databases">
        <title>Genome assembly of Pristionchus species.</title>
        <authorList>
            <person name="Yoshida K."/>
            <person name="Sommer R.J."/>
        </authorList>
    </citation>
    <scope>NUCLEOTIDE SEQUENCE</scope>
    <source>
        <strain evidence="3">RS0144</strain>
    </source>
</reference>
<name>A0AAV5TF07_9BILA</name>
<dbReference type="InterPro" id="IPR004151">
    <property type="entry name" value="7TM_GPCR_serpentine_rcpt_Sre"/>
</dbReference>
<gene>
    <name evidence="3" type="ORF">PENTCL1PPCAC_12796</name>
</gene>
<feature type="transmembrane region" description="Helical" evidence="2">
    <location>
        <begin position="95"/>
        <end position="117"/>
    </location>
</feature>
<feature type="transmembrane region" description="Helical" evidence="2">
    <location>
        <begin position="7"/>
        <end position="25"/>
    </location>
</feature>
<comment type="caution">
    <text evidence="3">The sequence shown here is derived from an EMBL/GenBank/DDBJ whole genome shotgun (WGS) entry which is preliminary data.</text>
</comment>
<keyword evidence="2" id="KW-1133">Transmembrane helix</keyword>
<accession>A0AAV5TF07</accession>
<dbReference type="GO" id="GO:0007606">
    <property type="term" value="P:sensory perception of chemical stimulus"/>
    <property type="evidence" value="ECO:0007669"/>
    <property type="project" value="InterPro"/>
</dbReference>
<protein>
    <recommendedName>
        <fullName evidence="5">G protein-coupled receptor</fullName>
    </recommendedName>
</protein>
<dbReference type="Pfam" id="PF03125">
    <property type="entry name" value="Sre"/>
    <property type="match status" value="1"/>
</dbReference>